<dbReference type="GO" id="GO:0016226">
    <property type="term" value="P:iron-sulfur cluster assembly"/>
    <property type="evidence" value="ECO:0007669"/>
    <property type="project" value="TreeGrafter"/>
</dbReference>
<feature type="domain" description="GCVT N-terminal" evidence="4">
    <location>
        <begin position="45"/>
        <end position="117"/>
    </location>
</feature>
<keyword evidence="3" id="KW-0496">Mitochondrion</keyword>
<proteinExistence type="predicted"/>
<dbReference type="InterPro" id="IPR057460">
    <property type="entry name" value="CAF17_C"/>
</dbReference>
<protein>
    <recommendedName>
        <fullName evidence="8">Aminomethyltransferase folate-binding domain-containing protein</fullName>
    </recommendedName>
</protein>
<evidence type="ECO:0000256" key="3">
    <source>
        <dbReference type="ARBA" id="ARBA00023128"/>
    </source>
</evidence>
<dbReference type="InterPro" id="IPR045179">
    <property type="entry name" value="YgfZ/GcvT"/>
</dbReference>
<comment type="caution">
    <text evidence="6">The sequence shown here is derived from an EMBL/GenBank/DDBJ whole genome shotgun (WGS) entry which is preliminary data.</text>
</comment>
<dbReference type="NCBIfam" id="TIGR03317">
    <property type="entry name" value="ygfZ_signature"/>
    <property type="match status" value="1"/>
</dbReference>
<gene>
    <name evidence="6" type="ORF">R5R35_011587</name>
</gene>
<dbReference type="Pfam" id="PF01571">
    <property type="entry name" value="GCV_T"/>
    <property type="match status" value="1"/>
</dbReference>
<dbReference type="PANTHER" id="PTHR22602:SF0">
    <property type="entry name" value="TRANSFERASE CAF17, MITOCHONDRIAL-RELATED"/>
    <property type="match status" value="1"/>
</dbReference>
<dbReference type="InterPro" id="IPR017703">
    <property type="entry name" value="YgfZ/GCV_T_CS"/>
</dbReference>
<evidence type="ECO:0000313" key="7">
    <source>
        <dbReference type="Proteomes" id="UP001378592"/>
    </source>
</evidence>
<dbReference type="Proteomes" id="UP001378592">
    <property type="component" value="Unassembled WGS sequence"/>
</dbReference>
<evidence type="ECO:0000259" key="5">
    <source>
        <dbReference type="Pfam" id="PF25455"/>
    </source>
</evidence>
<dbReference type="Gene3D" id="3.30.1360.120">
    <property type="entry name" value="Probable tRNA modification gtpase trme, domain 1"/>
    <property type="match status" value="1"/>
</dbReference>
<evidence type="ECO:0000256" key="2">
    <source>
        <dbReference type="ARBA" id="ARBA00022946"/>
    </source>
</evidence>
<evidence type="ECO:0008006" key="8">
    <source>
        <dbReference type="Google" id="ProtNLM"/>
    </source>
</evidence>
<evidence type="ECO:0000256" key="1">
    <source>
        <dbReference type="ARBA" id="ARBA00004173"/>
    </source>
</evidence>
<dbReference type="PANTHER" id="PTHR22602">
    <property type="entry name" value="TRANSFERASE CAF17, MITOCHONDRIAL-RELATED"/>
    <property type="match status" value="1"/>
</dbReference>
<dbReference type="Pfam" id="PF25455">
    <property type="entry name" value="Beta-barrel_CAF17_C"/>
    <property type="match status" value="1"/>
</dbReference>
<sequence length="358" mass="40694">MYAGKYPVARNIQASFKAVFRRQLSSQNVNLTNYSIEKLEGRGLLRVHGKEASTFLQGLVTNDMRHLEEGAQSMYTMFLNIRGRVICDTVIYKDDNDTFLIEADKEVETTLQKHLKMYRVRKKIDIDTIGDLSVWVIFLKSLIENCDNKYSQEKQSINDSDMEHDFILKTFQQSKIVSRDPRLAELGYRLIVSSEDELLKDPKLSRDNQQPSRLYRQLRYKLGVGEGAADMPPGKCIPLEANCDFLHGVSFHKGCYIGQELTARVHHTGVVRKRLMPIVLNSEPPEDFMPGASVENALDNKALGKLCGLENKNGLALLKVSEALSAPALRLLNVSGFTKKPSWWPQEAPKERMIEKDM</sequence>
<dbReference type="InterPro" id="IPR006222">
    <property type="entry name" value="GCVT_N"/>
</dbReference>
<dbReference type="AlphaFoldDB" id="A0AAN9Z4N0"/>
<keyword evidence="2" id="KW-0809">Transit peptide</keyword>
<name>A0AAN9Z4N0_9ORTH</name>
<keyword evidence="7" id="KW-1185">Reference proteome</keyword>
<dbReference type="SUPFAM" id="SSF103025">
    <property type="entry name" value="Folate-binding domain"/>
    <property type="match status" value="1"/>
</dbReference>
<accession>A0AAN9Z4N0</accession>
<dbReference type="EMBL" id="JAZDUA010000252">
    <property type="protein sequence ID" value="KAK7862874.1"/>
    <property type="molecule type" value="Genomic_DNA"/>
</dbReference>
<comment type="subcellular location">
    <subcellularLocation>
        <location evidence="1">Mitochondrion</location>
    </subcellularLocation>
</comment>
<evidence type="ECO:0000313" key="6">
    <source>
        <dbReference type="EMBL" id="KAK7862874.1"/>
    </source>
</evidence>
<dbReference type="GO" id="GO:0005759">
    <property type="term" value="C:mitochondrial matrix"/>
    <property type="evidence" value="ECO:0007669"/>
    <property type="project" value="TreeGrafter"/>
</dbReference>
<evidence type="ECO:0000259" key="4">
    <source>
        <dbReference type="Pfam" id="PF01571"/>
    </source>
</evidence>
<organism evidence="6 7">
    <name type="scientific">Gryllus longicercus</name>
    <dbReference type="NCBI Taxonomy" id="2509291"/>
    <lineage>
        <taxon>Eukaryota</taxon>
        <taxon>Metazoa</taxon>
        <taxon>Ecdysozoa</taxon>
        <taxon>Arthropoda</taxon>
        <taxon>Hexapoda</taxon>
        <taxon>Insecta</taxon>
        <taxon>Pterygota</taxon>
        <taxon>Neoptera</taxon>
        <taxon>Polyneoptera</taxon>
        <taxon>Orthoptera</taxon>
        <taxon>Ensifera</taxon>
        <taxon>Gryllidea</taxon>
        <taxon>Grylloidea</taxon>
        <taxon>Gryllidae</taxon>
        <taxon>Gryllinae</taxon>
        <taxon>Gryllus</taxon>
    </lineage>
</organism>
<feature type="domain" description="CAF17 C-terminal" evidence="5">
    <location>
        <begin position="272"/>
        <end position="346"/>
    </location>
</feature>
<dbReference type="InterPro" id="IPR027266">
    <property type="entry name" value="TrmE/GcvT-like"/>
</dbReference>
<reference evidence="6 7" key="1">
    <citation type="submission" date="2024-03" db="EMBL/GenBank/DDBJ databases">
        <title>The genome assembly and annotation of the cricket Gryllus longicercus Weissman &amp; Gray.</title>
        <authorList>
            <person name="Szrajer S."/>
            <person name="Gray D."/>
            <person name="Ylla G."/>
        </authorList>
    </citation>
    <scope>NUCLEOTIDE SEQUENCE [LARGE SCALE GENOMIC DNA]</scope>
    <source>
        <strain evidence="6">DAG 2021-001</strain>
        <tissue evidence="6">Whole body minus gut</tissue>
    </source>
</reference>